<sequence length="105" mass="11809">RLGWSRSSCMTCIYNSQRIWSTIRHYWPERAGKIAQYEQTFGVTVSRKKIDVIDLGSAVAPIQISDVEALEQVSREDYTLPIFVPEGQKWVLPGGAFGREACGSD</sequence>
<proteinExistence type="predicted"/>
<comment type="caution">
    <text evidence="1">The sequence shown here is derived from an EMBL/GenBank/DDBJ whole genome shotgun (WGS) entry which is preliminary data.</text>
</comment>
<gene>
    <name evidence="1" type="ORF">HKB35_27055</name>
</gene>
<dbReference type="Proteomes" id="UP000565155">
    <property type="component" value="Unassembled WGS sequence"/>
</dbReference>
<accession>A0A7Y0R1C2</accession>
<feature type="non-terminal residue" evidence="1">
    <location>
        <position position="1"/>
    </location>
</feature>
<reference evidence="1 2" key="1">
    <citation type="submission" date="2020-04" db="EMBL/GenBank/DDBJ databases">
        <title>Whole-genome sequencing of Vibrio spp. from China reveals different genetic environments of blaCTX-M-14 among diverse lineages.</title>
        <authorList>
            <person name="Zheng Z."/>
            <person name="Ye L."/>
            <person name="Chen S."/>
        </authorList>
    </citation>
    <scope>NUCLEOTIDE SEQUENCE [LARGE SCALE GENOMIC DNA]</scope>
    <source>
        <strain evidence="1 2">Vb1636</strain>
    </source>
</reference>
<evidence type="ECO:0000313" key="1">
    <source>
        <dbReference type="EMBL" id="NMR77242.1"/>
    </source>
</evidence>
<name>A0A7Y0R1C2_VIBAL</name>
<evidence type="ECO:0000313" key="2">
    <source>
        <dbReference type="Proteomes" id="UP000565155"/>
    </source>
</evidence>
<protein>
    <submittedName>
        <fullName evidence="1">Phosphohydrolase</fullName>
    </submittedName>
</protein>
<organism evidence="1 2">
    <name type="scientific">Vibrio alginolyticus</name>
    <dbReference type="NCBI Taxonomy" id="663"/>
    <lineage>
        <taxon>Bacteria</taxon>
        <taxon>Pseudomonadati</taxon>
        <taxon>Pseudomonadota</taxon>
        <taxon>Gammaproteobacteria</taxon>
        <taxon>Vibrionales</taxon>
        <taxon>Vibrionaceae</taxon>
        <taxon>Vibrio</taxon>
    </lineage>
</organism>
<keyword evidence="1" id="KW-0378">Hydrolase</keyword>
<dbReference type="GO" id="GO:0016787">
    <property type="term" value="F:hydrolase activity"/>
    <property type="evidence" value="ECO:0007669"/>
    <property type="project" value="UniProtKB-KW"/>
</dbReference>
<dbReference type="AlphaFoldDB" id="A0A7Y0R1C2"/>
<dbReference type="EMBL" id="JABCMA010000562">
    <property type="protein sequence ID" value="NMR77242.1"/>
    <property type="molecule type" value="Genomic_DNA"/>
</dbReference>